<dbReference type="CDD" id="cd02947">
    <property type="entry name" value="TRX_family"/>
    <property type="match status" value="1"/>
</dbReference>
<feature type="disulfide bond" description="Redox-active" evidence="9">
    <location>
        <begin position="32"/>
        <end position="35"/>
    </location>
</feature>
<dbReference type="GO" id="GO:0005634">
    <property type="term" value="C:nucleus"/>
    <property type="evidence" value="ECO:0007669"/>
    <property type="project" value="UniProtKB-SubCell"/>
</dbReference>
<gene>
    <name evidence="11" type="primary">Cni-trx-4</name>
    <name evidence="11" type="synonym">Cnig_chr_I.g933</name>
    <name evidence="11" type="ORF">B9Z55_000933</name>
</gene>
<comment type="subcellular location">
    <subcellularLocation>
        <location evidence="1">Nucleus</location>
    </subcellularLocation>
</comment>
<evidence type="ECO:0000256" key="6">
    <source>
        <dbReference type="ARBA" id="ARBA00023284"/>
    </source>
</evidence>
<dbReference type="STRING" id="1611254.A0A2G5VVY6"/>
<evidence type="ECO:0000256" key="4">
    <source>
        <dbReference type="ARBA" id="ARBA00023157"/>
    </source>
</evidence>
<dbReference type="InterPro" id="IPR017937">
    <property type="entry name" value="Thioredoxin_CS"/>
</dbReference>
<dbReference type="FunFam" id="3.40.30.10:FF:000359">
    <property type="entry name" value="Thioredoxin"/>
    <property type="match status" value="1"/>
</dbReference>
<dbReference type="InterPro" id="IPR013766">
    <property type="entry name" value="Thioredoxin_domain"/>
</dbReference>
<comment type="caution">
    <text evidence="11">The sequence shown here is derived from an EMBL/GenBank/DDBJ whole genome shotgun (WGS) entry which is preliminary data.</text>
</comment>
<keyword evidence="6 9" id="KW-0676">Redox-active center</keyword>
<feature type="domain" description="Thioredoxin" evidence="10">
    <location>
        <begin position="1"/>
        <end position="107"/>
    </location>
</feature>
<keyword evidence="5" id="KW-0539">Nucleus</keyword>
<evidence type="ECO:0000256" key="8">
    <source>
        <dbReference type="PIRNR" id="PIRNR000077"/>
    </source>
</evidence>
<proteinExistence type="inferred from homology"/>
<evidence type="ECO:0000256" key="5">
    <source>
        <dbReference type="ARBA" id="ARBA00023242"/>
    </source>
</evidence>
<evidence type="ECO:0000256" key="1">
    <source>
        <dbReference type="ARBA" id="ARBA00004123"/>
    </source>
</evidence>
<dbReference type="Proteomes" id="UP000230233">
    <property type="component" value="Chromosome I"/>
</dbReference>
<evidence type="ECO:0000256" key="3">
    <source>
        <dbReference type="ARBA" id="ARBA00022448"/>
    </source>
</evidence>
<keyword evidence="3" id="KW-0813">Transport</keyword>
<dbReference type="PANTHER" id="PTHR46115">
    <property type="entry name" value="THIOREDOXIN-LIKE PROTEIN 1"/>
    <property type="match status" value="1"/>
</dbReference>
<name>A0A2G5VVY6_9PELO</name>
<organism evidence="11 12">
    <name type="scientific">Caenorhabditis nigoni</name>
    <dbReference type="NCBI Taxonomy" id="1611254"/>
    <lineage>
        <taxon>Eukaryota</taxon>
        <taxon>Metazoa</taxon>
        <taxon>Ecdysozoa</taxon>
        <taxon>Nematoda</taxon>
        <taxon>Chromadorea</taxon>
        <taxon>Rhabditida</taxon>
        <taxon>Rhabditina</taxon>
        <taxon>Rhabditomorpha</taxon>
        <taxon>Rhabditoidea</taxon>
        <taxon>Rhabditidae</taxon>
        <taxon>Peloderinae</taxon>
        <taxon>Caenorhabditis</taxon>
    </lineage>
</organism>
<dbReference type="PRINTS" id="PR00421">
    <property type="entry name" value="THIOREDOXIN"/>
</dbReference>
<keyword evidence="12" id="KW-1185">Reference proteome</keyword>
<evidence type="ECO:0000313" key="11">
    <source>
        <dbReference type="EMBL" id="PIC55817.1"/>
    </source>
</evidence>
<dbReference type="AlphaFoldDB" id="A0A2G5VVY6"/>
<comment type="function">
    <text evidence="7">Participates in various redox reactions through the reversible oxidation of its active center dithiol to a disulfide and catalyzes dithiol-disulfide exchange reactions. As a reducing substrate of peroxiredoxin 1, thioredoxin 2 is preferred over thioredoxin 1. Required for female meiosis and early embryonic development.</text>
</comment>
<dbReference type="InterPro" id="IPR036249">
    <property type="entry name" value="Thioredoxin-like_sf"/>
</dbReference>
<comment type="similarity">
    <text evidence="2 8">Belongs to the thioredoxin family.</text>
</comment>
<evidence type="ECO:0000259" key="10">
    <source>
        <dbReference type="PROSITE" id="PS51352"/>
    </source>
</evidence>
<keyword evidence="4 9" id="KW-1015">Disulfide bond</keyword>
<evidence type="ECO:0000313" key="12">
    <source>
        <dbReference type="Proteomes" id="UP000230233"/>
    </source>
</evidence>
<dbReference type="GO" id="GO:0015035">
    <property type="term" value="F:protein-disulfide reductase activity"/>
    <property type="evidence" value="ECO:0007669"/>
    <property type="project" value="InterPro"/>
</dbReference>
<dbReference type="Pfam" id="PF00085">
    <property type="entry name" value="Thioredoxin"/>
    <property type="match status" value="1"/>
</dbReference>
<dbReference type="OrthoDB" id="2121326at2759"/>
<dbReference type="PROSITE" id="PS51352">
    <property type="entry name" value="THIOREDOXIN_2"/>
    <property type="match status" value="1"/>
</dbReference>
<dbReference type="PROSITE" id="PS00194">
    <property type="entry name" value="THIOREDOXIN_1"/>
    <property type="match status" value="1"/>
</dbReference>
<evidence type="ECO:0000256" key="7">
    <source>
        <dbReference type="ARBA" id="ARBA00057641"/>
    </source>
</evidence>
<dbReference type="SUPFAM" id="SSF52833">
    <property type="entry name" value="Thioredoxin-like"/>
    <property type="match status" value="1"/>
</dbReference>
<dbReference type="Gene3D" id="3.40.30.10">
    <property type="entry name" value="Glutaredoxin"/>
    <property type="match status" value="1"/>
</dbReference>
<sequence length="107" mass="12001">MSIPIQSDEEFNSTFEEKKGRPVILFFTASWCGPCQMIKPFVEEQAAKHQDRLTVLKVDVDECEEACEKYGVTSMPTFILVVNGATKDTFNGANNGKFSEMINKALE</sequence>
<protein>
    <recommendedName>
        <fullName evidence="8">Thioredoxin</fullName>
    </recommendedName>
</protein>
<evidence type="ECO:0000256" key="9">
    <source>
        <dbReference type="PIRSR" id="PIRSR000077-4"/>
    </source>
</evidence>
<dbReference type="EMBL" id="PDUG01000001">
    <property type="protein sequence ID" value="PIC55817.1"/>
    <property type="molecule type" value="Genomic_DNA"/>
</dbReference>
<accession>A0A2G5VVY6</accession>
<evidence type="ECO:0000256" key="2">
    <source>
        <dbReference type="ARBA" id="ARBA00008987"/>
    </source>
</evidence>
<reference evidence="12" key="1">
    <citation type="submission" date="2017-10" db="EMBL/GenBank/DDBJ databases">
        <title>Rapid genome shrinkage in a self-fertile nematode reveals novel sperm competition proteins.</title>
        <authorList>
            <person name="Yin D."/>
            <person name="Schwarz E.M."/>
            <person name="Thomas C.G."/>
            <person name="Felde R.L."/>
            <person name="Korf I.F."/>
            <person name="Cutter A.D."/>
            <person name="Schartner C.M."/>
            <person name="Ralston E.J."/>
            <person name="Meyer B.J."/>
            <person name="Haag E.S."/>
        </authorList>
    </citation>
    <scope>NUCLEOTIDE SEQUENCE [LARGE SCALE GENOMIC DNA]</scope>
    <source>
        <strain evidence="12">JU1422</strain>
    </source>
</reference>
<dbReference type="InterPro" id="IPR005746">
    <property type="entry name" value="Thioredoxin"/>
</dbReference>
<dbReference type="PIRSF" id="PIRSF000077">
    <property type="entry name" value="Thioredoxin"/>
    <property type="match status" value="1"/>
</dbReference>